<proteinExistence type="predicted"/>
<evidence type="ECO:0000313" key="1">
    <source>
        <dbReference type="EMBL" id="KZP28722.1"/>
    </source>
</evidence>
<dbReference type="Proteomes" id="UP000076532">
    <property type="component" value="Unassembled WGS sequence"/>
</dbReference>
<keyword evidence="2" id="KW-1185">Reference proteome</keyword>
<dbReference type="AlphaFoldDB" id="A0A166RW62"/>
<accession>A0A166RW62</accession>
<gene>
    <name evidence="1" type="ORF">FIBSPDRAFT_1039460</name>
</gene>
<name>A0A166RW62_9AGAM</name>
<reference evidence="1 2" key="1">
    <citation type="journal article" date="2016" name="Mol. Biol. Evol.">
        <title>Comparative Genomics of Early-Diverging Mushroom-Forming Fungi Provides Insights into the Origins of Lignocellulose Decay Capabilities.</title>
        <authorList>
            <person name="Nagy L.G."/>
            <person name="Riley R."/>
            <person name="Tritt A."/>
            <person name="Adam C."/>
            <person name="Daum C."/>
            <person name="Floudas D."/>
            <person name="Sun H."/>
            <person name="Yadav J.S."/>
            <person name="Pangilinan J."/>
            <person name="Larsson K.H."/>
            <person name="Matsuura K."/>
            <person name="Barry K."/>
            <person name="Labutti K."/>
            <person name="Kuo R."/>
            <person name="Ohm R.A."/>
            <person name="Bhattacharya S.S."/>
            <person name="Shirouzu T."/>
            <person name="Yoshinaga Y."/>
            <person name="Martin F.M."/>
            <person name="Grigoriev I.V."/>
            <person name="Hibbett D.S."/>
        </authorList>
    </citation>
    <scope>NUCLEOTIDE SEQUENCE [LARGE SCALE GENOMIC DNA]</scope>
    <source>
        <strain evidence="1 2">CBS 109695</strain>
    </source>
</reference>
<dbReference type="EMBL" id="KV417502">
    <property type="protein sequence ID" value="KZP28722.1"/>
    <property type="molecule type" value="Genomic_DNA"/>
</dbReference>
<sequence>MPDSRLSLHVYRPNAINVLDQDRVVKSSSKTAPLYYLSLNRKNIGWSALLRRDAPDAPSIFEIARSGFIGNPFGRDESMGGSNLDISVRSTSTSRSRWQTRLLEVPFPSTEHLFRGPDGQQYCWKSSRRFSLGNGLSVN</sequence>
<evidence type="ECO:0000313" key="2">
    <source>
        <dbReference type="Proteomes" id="UP000076532"/>
    </source>
</evidence>
<organism evidence="1 2">
    <name type="scientific">Athelia psychrophila</name>
    <dbReference type="NCBI Taxonomy" id="1759441"/>
    <lineage>
        <taxon>Eukaryota</taxon>
        <taxon>Fungi</taxon>
        <taxon>Dikarya</taxon>
        <taxon>Basidiomycota</taxon>
        <taxon>Agaricomycotina</taxon>
        <taxon>Agaricomycetes</taxon>
        <taxon>Agaricomycetidae</taxon>
        <taxon>Atheliales</taxon>
        <taxon>Atheliaceae</taxon>
        <taxon>Athelia</taxon>
    </lineage>
</organism>
<protein>
    <submittedName>
        <fullName evidence="1">Uncharacterized protein</fullName>
    </submittedName>
</protein>